<reference evidence="7" key="1">
    <citation type="journal article" date="2019" name="Int. J. Syst. Evol. Microbiol.">
        <title>The Global Catalogue of Microorganisms (GCM) 10K type strain sequencing project: providing services to taxonomists for standard genome sequencing and annotation.</title>
        <authorList>
            <consortium name="The Broad Institute Genomics Platform"/>
            <consortium name="The Broad Institute Genome Sequencing Center for Infectious Disease"/>
            <person name="Wu L."/>
            <person name="Ma J."/>
        </authorList>
    </citation>
    <scope>NUCLEOTIDE SEQUENCE [LARGE SCALE GENOMIC DNA]</scope>
    <source>
        <strain evidence="7">KCTC 52366</strain>
    </source>
</reference>
<comment type="similarity">
    <text evidence="2">Belongs to the polysaccharide deacetylase family.</text>
</comment>
<evidence type="ECO:0000256" key="4">
    <source>
        <dbReference type="ARBA" id="ARBA00032976"/>
    </source>
</evidence>
<dbReference type="Proteomes" id="UP001595632">
    <property type="component" value="Unassembled WGS sequence"/>
</dbReference>
<evidence type="ECO:0000256" key="3">
    <source>
        <dbReference type="ARBA" id="ARBA00020071"/>
    </source>
</evidence>
<dbReference type="Pfam" id="PF01522">
    <property type="entry name" value="Polysacc_deac_1"/>
    <property type="match status" value="1"/>
</dbReference>
<keyword evidence="7" id="KW-1185">Reference proteome</keyword>
<proteinExistence type="inferred from homology"/>
<accession>A0ABV7GLT9</accession>
<organism evidence="6 7">
    <name type="scientific">Psychromarinibacter halotolerans</name>
    <dbReference type="NCBI Taxonomy" id="1775175"/>
    <lineage>
        <taxon>Bacteria</taxon>
        <taxon>Pseudomonadati</taxon>
        <taxon>Pseudomonadota</taxon>
        <taxon>Alphaproteobacteria</taxon>
        <taxon>Rhodobacterales</taxon>
        <taxon>Paracoccaceae</taxon>
        <taxon>Psychromarinibacter</taxon>
    </lineage>
</organism>
<name>A0ABV7GLT9_9RHOB</name>
<comment type="caution">
    <text evidence="6">The sequence shown here is derived from an EMBL/GenBank/DDBJ whole genome shotgun (WGS) entry which is preliminary data.</text>
</comment>
<feature type="domain" description="NodB homology" evidence="5">
    <location>
        <begin position="70"/>
        <end position="173"/>
    </location>
</feature>
<evidence type="ECO:0000313" key="6">
    <source>
        <dbReference type="EMBL" id="MFC3141421.1"/>
    </source>
</evidence>
<evidence type="ECO:0000256" key="2">
    <source>
        <dbReference type="ARBA" id="ARBA00010973"/>
    </source>
</evidence>
<evidence type="ECO:0000259" key="5">
    <source>
        <dbReference type="Pfam" id="PF01522"/>
    </source>
</evidence>
<evidence type="ECO:0000313" key="7">
    <source>
        <dbReference type="Proteomes" id="UP001595632"/>
    </source>
</evidence>
<sequence>MDNTLYDYSPIVSRPQLTWPDGARVAFYIGLNIEHYAVDKPSTSIFPGTAGLAPDPLNYGWRDYALRVGIWRLVDALDRFKLPATVLLNSDCCQHYPQVIEAGRERGWAWLAHGKNNSVFQAGMTMDEERAYLSEVVGTIAEATGQDVRGWLGPALTETFETPRLLRDLGLTYLLDWCADDQPFALNVPGMISVPYSIELNDVTMFLGKSLSGEQFYQMVVDQFDQLYADGEQTGRVMALCLHPFIINQPFRHKYLVKALEYIAGHEGVWFTTADDIAAYYADQ</sequence>
<dbReference type="EMBL" id="JBHRTB010000008">
    <property type="protein sequence ID" value="MFC3141421.1"/>
    <property type="molecule type" value="Genomic_DNA"/>
</dbReference>
<comment type="function">
    <text evidence="1">Is involved in generating a small heat-stable compound (Nod), an acylated oligomer of N-acetylglucosamine, that stimulates mitosis in various plant protoplasts.</text>
</comment>
<dbReference type="Gene3D" id="3.20.20.370">
    <property type="entry name" value="Glycoside hydrolase/deacetylase"/>
    <property type="match status" value="1"/>
</dbReference>
<dbReference type="InterPro" id="IPR011330">
    <property type="entry name" value="Glyco_hydro/deAcase_b/a-brl"/>
</dbReference>
<dbReference type="RefSeq" id="WP_275635206.1">
    <property type="nucleotide sequence ID" value="NZ_JARGYD010000024.1"/>
</dbReference>
<gene>
    <name evidence="6" type="ORF">ACFOGP_01805</name>
</gene>
<protein>
    <recommendedName>
        <fullName evidence="3">Chitooligosaccharide deacetylase</fullName>
    </recommendedName>
    <alternativeName>
        <fullName evidence="4">Nodulation protein B</fullName>
    </alternativeName>
</protein>
<dbReference type="CDD" id="cd10979">
    <property type="entry name" value="CE4_PuuE_like"/>
    <property type="match status" value="1"/>
</dbReference>
<evidence type="ECO:0000256" key="1">
    <source>
        <dbReference type="ARBA" id="ARBA00003236"/>
    </source>
</evidence>
<dbReference type="PANTHER" id="PTHR43123:SF4">
    <property type="entry name" value="POLYSACCHARIDE DEACETYLASE"/>
    <property type="match status" value="1"/>
</dbReference>
<dbReference type="PANTHER" id="PTHR43123">
    <property type="entry name" value="POLYSACCHARIDE DEACETYLASE-RELATED"/>
    <property type="match status" value="1"/>
</dbReference>
<dbReference type="InterPro" id="IPR002509">
    <property type="entry name" value="NODB_dom"/>
</dbReference>
<dbReference type="SUPFAM" id="SSF88713">
    <property type="entry name" value="Glycoside hydrolase/deacetylase"/>
    <property type="match status" value="1"/>
</dbReference>